<evidence type="ECO:0000313" key="3">
    <source>
        <dbReference type="EMBL" id="MCH7408315.1"/>
    </source>
</evidence>
<accession>A0ABS9UWH3</accession>
<keyword evidence="1" id="KW-0472">Membrane</keyword>
<dbReference type="PANTHER" id="PTHR28008">
    <property type="entry name" value="DOMAIN PROTEIN, PUTATIVE (AFU_ORTHOLOGUE AFUA_3G10980)-RELATED"/>
    <property type="match status" value="1"/>
</dbReference>
<evidence type="ECO:0000256" key="1">
    <source>
        <dbReference type="SAM" id="Phobius"/>
    </source>
</evidence>
<dbReference type="Proteomes" id="UP001165489">
    <property type="component" value="Unassembled WGS sequence"/>
</dbReference>
<evidence type="ECO:0000259" key="2">
    <source>
        <dbReference type="Pfam" id="PF04892"/>
    </source>
</evidence>
<feature type="domain" description="VanZ-like" evidence="2">
    <location>
        <begin position="38"/>
        <end position="118"/>
    </location>
</feature>
<dbReference type="Pfam" id="PF04892">
    <property type="entry name" value="VanZ"/>
    <property type="match status" value="1"/>
</dbReference>
<dbReference type="InterPro" id="IPR006976">
    <property type="entry name" value="VanZ-like"/>
</dbReference>
<proteinExistence type="predicted"/>
<gene>
    <name evidence="3" type="ORF">MM239_02820</name>
</gene>
<name>A0ABS9UWH3_9BACT</name>
<feature type="transmembrane region" description="Helical" evidence="1">
    <location>
        <begin position="101"/>
        <end position="119"/>
    </location>
</feature>
<protein>
    <submittedName>
        <fullName evidence="3">VanZ family protein</fullName>
    </submittedName>
</protein>
<feature type="transmembrane region" description="Helical" evidence="1">
    <location>
        <begin position="72"/>
        <end position="89"/>
    </location>
</feature>
<evidence type="ECO:0000313" key="4">
    <source>
        <dbReference type="Proteomes" id="UP001165489"/>
    </source>
</evidence>
<dbReference type="NCBIfam" id="NF037970">
    <property type="entry name" value="vanZ_1"/>
    <property type="match status" value="1"/>
</dbReference>
<keyword evidence="4" id="KW-1185">Reference proteome</keyword>
<feature type="transmembrane region" description="Helical" evidence="1">
    <location>
        <begin position="44"/>
        <end position="60"/>
    </location>
</feature>
<comment type="caution">
    <text evidence="3">The sequence shown here is derived from an EMBL/GenBank/DDBJ whole genome shotgun (WGS) entry which is preliminary data.</text>
</comment>
<sequence length="126" mass="14571">MLNFLKKHNKLLLGLSWLGILLFLMLKPGDELPKAPNIPHIDKIAHFGLFFVLLFLWMRIPKKKNIKTFFTIYLVFGIFIAILVEYLQGMVPMRTFDFMDIAANIAGGAVGIICFYILYKYDNKLV</sequence>
<reference evidence="3" key="1">
    <citation type="submission" date="2022-03" db="EMBL/GenBank/DDBJ databases">
        <title>De novo assembled genomes of Belliella spp. (Cyclobacteriaceae) strains.</title>
        <authorList>
            <person name="Szabo A."/>
            <person name="Korponai K."/>
            <person name="Felfoldi T."/>
        </authorList>
    </citation>
    <scope>NUCLEOTIDE SEQUENCE</scope>
    <source>
        <strain evidence="3">DSM 111904</strain>
    </source>
</reference>
<keyword evidence="1" id="KW-1133">Transmembrane helix</keyword>
<dbReference type="RefSeq" id="WP_241346429.1">
    <property type="nucleotide sequence ID" value="NZ_JAKZGP010000003.1"/>
</dbReference>
<keyword evidence="1" id="KW-0812">Transmembrane</keyword>
<dbReference type="EMBL" id="JAKZGP010000003">
    <property type="protein sequence ID" value="MCH7408315.1"/>
    <property type="molecule type" value="Genomic_DNA"/>
</dbReference>
<dbReference type="PANTHER" id="PTHR28008:SF1">
    <property type="entry name" value="DOMAIN PROTEIN, PUTATIVE (AFU_ORTHOLOGUE AFUA_3G10980)-RELATED"/>
    <property type="match status" value="1"/>
</dbReference>
<organism evidence="3 4">
    <name type="scientific">Belliella filtrata</name>
    <dbReference type="NCBI Taxonomy" id="2923435"/>
    <lineage>
        <taxon>Bacteria</taxon>
        <taxon>Pseudomonadati</taxon>
        <taxon>Bacteroidota</taxon>
        <taxon>Cytophagia</taxon>
        <taxon>Cytophagales</taxon>
        <taxon>Cyclobacteriaceae</taxon>
        <taxon>Belliella</taxon>
    </lineage>
</organism>